<sequence>MSTTRSPARDADALQQRIALIACGTRPDKTQPCPGHRAQAAALLNIASTGAADALAAAICGTGRSPACHDCTTKATEIIRTYNAEPS</sequence>
<evidence type="ECO:0000313" key="1">
    <source>
        <dbReference type="EMBL" id="GAA5070845.1"/>
    </source>
</evidence>
<organism evidence="1 2">
    <name type="scientific">Streptomyces similanensis</name>
    <dbReference type="NCBI Taxonomy" id="1274988"/>
    <lineage>
        <taxon>Bacteria</taxon>
        <taxon>Bacillati</taxon>
        <taxon>Actinomycetota</taxon>
        <taxon>Actinomycetes</taxon>
        <taxon>Kitasatosporales</taxon>
        <taxon>Streptomycetaceae</taxon>
        <taxon>Streptomyces</taxon>
    </lineage>
</organism>
<protein>
    <recommendedName>
        <fullName evidence="3">(2Fe-2S)-binding protein</fullName>
    </recommendedName>
</protein>
<accession>A0ABP9L837</accession>
<dbReference type="Proteomes" id="UP001500124">
    <property type="component" value="Unassembled WGS sequence"/>
</dbReference>
<evidence type="ECO:0008006" key="3">
    <source>
        <dbReference type="Google" id="ProtNLM"/>
    </source>
</evidence>
<evidence type="ECO:0000313" key="2">
    <source>
        <dbReference type="Proteomes" id="UP001500124"/>
    </source>
</evidence>
<dbReference type="EMBL" id="BAABKC010000087">
    <property type="protein sequence ID" value="GAA5070845.1"/>
    <property type="molecule type" value="Genomic_DNA"/>
</dbReference>
<dbReference type="RefSeq" id="WP_345670881.1">
    <property type="nucleotide sequence ID" value="NZ_BAABKC010000087.1"/>
</dbReference>
<name>A0ABP9L837_9ACTN</name>
<reference evidence="2" key="1">
    <citation type="journal article" date="2019" name="Int. J. Syst. Evol. Microbiol.">
        <title>The Global Catalogue of Microorganisms (GCM) 10K type strain sequencing project: providing services to taxonomists for standard genome sequencing and annotation.</title>
        <authorList>
            <consortium name="The Broad Institute Genomics Platform"/>
            <consortium name="The Broad Institute Genome Sequencing Center for Infectious Disease"/>
            <person name="Wu L."/>
            <person name="Ma J."/>
        </authorList>
    </citation>
    <scope>NUCLEOTIDE SEQUENCE [LARGE SCALE GENOMIC DNA]</scope>
    <source>
        <strain evidence="2">JCM 18410</strain>
    </source>
</reference>
<gene>
    <name evidence="1" type="ORF">GCM10023336_56360</name>
</gene>
<proteinExistence type="predicted"/>
<comment type="caution">
    <text evidence="1">The sequence shown here is derived from an EMBL/GenBank/DDBJ whole genome shotgun (WGS) entry which is preliminary data.</text>
</comment>
<keyword evidence="2" id="KW-1185">Reference proteome</keyword>